<evidence type="ECO:0008006" key="3">
    <source>
        <dbReference type="Google" id="ProtNLM"/>
    </source>
</evidence>
<evidence type="ECO:0000313" key="1">
    <source>
        <dbReference type="EMBL" id="VFQ77574.1"/>
    </source>
</evidence>
<accession>A0A484LMQ0</accession>
<protein>
    <recommendedName>
        <fullName evidence="3">Protein COFACTOR ASSEMBLY OF COMPLEX C SUBUNIT B CCB2, chloroplastic</fullName>
    </recommendedName>
</protein>
<dbReference type="AlphaFoldDB" id="A0A484LMQ0"/>
<dbReference type="OrthoDB" id="514937at2759"/>
<evidence type="ECO:0000313" key="2">
    <source>
        <dbReference type="Proteomes" id="UP000595140"/>
    </source>
</evidence>
<gene>
    <name evidence="1" type="ORF">CCAM_LOCUS19350</name>
</gene>
<dbReference type="InterPro" id="IPR044970">
    <property type="entry name" value="CCB2"/>
</dbReference>
<sequence>MSSIPVSLALFVPVPPSRSRTKSQTPPETLRPGIRKSALKICCKRTDNYSGSTKTEAGHLQLSVLRFTLGIPGLDESYLPRYIGYILGSLLLLNHFIGSDSSTITAAQLRTEVLGLSLAAFSVVIPYLGTFLKGALLHDERNLPEDANQIFVISQNVPDPLKEDLAWGTYTLLRNTNTFSVLISAQDALCVRGYWKTPQDVSKDDVCNWVEKQILQLGLISLKDTLYFPQTTDSALRELLPKGTQSLLVQPLMCSPYPSDKDPAKSEGFVLVASGSNFAYDDKDRGWIKAVAAKFILYRYLKLDSLHAGLVKT</sequence>
<dbReference type="Pfam" id="PF11152">
    <property type="entry name" value="CCB2_CCB4"/>
    <property type="match status" value="1"/>
</dbReference>
<name>A0A484LMQ0_9ASTE</name>
<dbReference type="PANTHER" id="PTHR36403">
    <property type="entry name" value="PROTEIN COFACTOR ASSEMBLY OF COMPLEX C SUBUNIT B CCB2, CHLOROPLASTIC"/>
    <property type="match status" value="1"/>
</dbReference>
<organism evidence="1 2">
    <name type="scientific">Cuscuta campestris</name>
    <dbReference type="NCBI Taxonomy" id="132261"/>
    <lineage>
        <taxon>Eukaryota</taxon>
        <taxon>Viridiplantae</taxon>
        <taxon>Streptophyta</taxon>
        <taxon>Embryophyta</taxon>
        <taxon>Tracheophyta</taxon>
        <taxon>Spermatophyta</taxon>
        <taxon>Magnoliopsida</taxon>
        <taxon>eudicotyledons</taxon>
        <taxon>Gunneridae</taxon>
        <taxon>Pentapetalae</taxon>
        <taxon>asterids</taxon>
        <taxon>lamiids</taxon>
        <taxon>Solanales</taxon>
        <taxon>Convolvulaceae</taxon>
        <taxon>Cuscuteae</taxon>
        <taxon>Cuscuta</taxon>
        <taxon>Cuscuta subgen. Grammica</taxon>
        <taxon>Cuscuta sect. Cleistogrammica</taxon>
    </lineage>
</organism>
<proteinExistence type="predicted"/>
<dbReference type="InterPro" id="IPR021325">
    <property type="entry name" value="CCB2/CCB4"/>
</dbReference>
<dbReference type="Proteomes" id="UP000595140">
    <property type="component" value="Unassembled WGS sequence"/>
</dbReference>
<dbReference type="PANTHER" id="PTHR36403:SF1">
    <property type="entry name" value="PROTEIN COFACTOR ASSEMBLY OF COMPLEX C SUBUNIT B CCB2, CHLOROPLASTIC"/>
    <property type="match status" value="1"/>
</dbReference>
<dbReference type="GO" id="GO:0010190">
    <property type="term" value="P:cytochrome b6f complex assembly"/>
    <property type="evidence" value="ECO:0007669"/>
    <property type="project" value="InterPro"/>
</dbReference>
<keyword evidence="2" id="KW-1185">Reference proteome</keyword>
<reference evidence="1 2" key="1">
    <citation type="submission" date="2018-04" db="EMBL/GenBank/DDBJ databases">
        <authorList>
            <person name="Vogel A."/>
        </authorList>
    </citation>
    <scope>NUCLEOTIDE SEQUENCE [LARGE SCALE GENOMIC DNA]</scope>
</reference>
<dbReference type="EMBL" id="OOIL02001679">
    <property type="protein sequence ID" value="VFQ77574.1"/>
    <property type="molecule type" value="Genomic_DNA"/>
</dbReference>